<dbReference type="Pfam" id="PF02373">
    <property type="entry name" value="JmjC"/>
    <property type="match status" value="1"/>
</dbReference>
<dbReference type="InterPro" id="IPR003347">
    <property type="entry name" value="JmjC_dom"/>
</dbReference>
<dbReference type="EMBL" id="JAAAJA010001180">
    <property type="protein sequence ID" value="KAG0247882.1"/>
    <property type="molecule type" value="Genomic_DNA"/>
</dbReference>
<sequence length="154" mass="16661">MVWADNGSSIWFIIAANDMPKVEALWQTLGHDPEFENYFASVDELALADFPIYVIEQKPGDLVLIPSMSHHQVVNLVQGMQPSKLPGIDSRQVVYEVRSKLFFQATGIPKASFVISADATFSTDTFIAAFVAPMTAATTSAHSALLSAAVVNTG</sequence>
<evidence type="ECO:0000259" key="1">
    <source>
        <dbReference type="PROSITE" id="PS51184"/>
    </source>
</evidence>
<proteinExistence type="predicted"/>
<reference evidence="2" key="1">
    <citation type="journal article" date="2020" name="Fungal Divers.">
        <title>Resolving the Mortierellaceae phylogeny through synthesis of multi-gene phylogenetics and phylogenomics.</title>
        <authorList>
            <person name="Vandepol N."/>
            <person name="Liber J."/>
            <person name="Desiro A."/>
            <person name="Na H."/>
            <person name="Kennedy M."/>
            <person name="Barry K."/>
            <person name="Grigoriev I.V."/>
            <person name="Miller A.N."/>
            <person name="O'Donnell K."/>
            <person name="Stajich J.E."/>
            <person name="Bonito G."/>
        </authorList>
    </citation>
    <scope>NUCLEOTIDE SEQUENCE</scope>
    <source>
        <strain evidence="2">KOD948</strain>
    </source>
</reference>
<dbReference type="CDD" id="cd02208">
    <property type="entry name" value="cupin_RmlC-like"/>
    <property type="match status" value="1"/>
</dbReference>
<evidence type="ECO:0000313" key="3">
    <source>
        <dbReference type="Proteomes" id="UP000726737"/>
    </source>
</evidence>
<dbReference type="Gene3D" id="2.60.120.650">
    <property type="entry name" value="Cupin"/>
    <property type="match status" value="1"/>
</dbReference>
<name>A0A9P6PL77_9FUNG</name>
<organism evidence="2 3">
    <name type="scientific">Mortierella polycephala</name>
    <dbReference type="NCBI Taxonomy" id="41804"/>
    <lineage>
        <taxon>Eukaryota</taxon>
        <taxon>Fungi</taxon>
        <taxon>Fungi incertae sedis</taxon>
        <taxon>Mucoromycota</taxon>
        <taxon>Mortierellomycotina</taxon>
        <taxon>Mortierellomycetes</taxon>
        <taxon>Mortierellales</taxon>
        <taxon>Mortierellaceae</taxon>
        <taxon>Mortierella</taxon>
    </lineage>
</organism>
<dbReference type="PROSITE" id="PS51184">
    <property type="entry name" value="JMJC"/>
    <property type="match status" value="1"/>
</dbReference>
<protein>
    <recommendedName>
        <fullName evidence="1">JmjC domain-containing protein</fullName>
    </recommendedName>
</protein>
<gene>
    <name evidence="2" type="ORF">BG011_000790</name>
</gene>
<evidence type="ECO:0000313" key="2">
    <source>
        <dbReference type="EMBL" id="KAG0247882.1"/>
    </source>
</evidence>
<dbReference type="Proteomes" id="UP000726737">
    <property type="component" value="Unassembled WGS sequence"/>
</dbReference>
<feature type="domain" description="JmjC" evidence="1">
    <location>
        <begin position="1"/>
        <end position="107"/>
    </location>
</feature>
<keyword evidence="3" id="KW-1185">Reference proteome</keyword>
<dbReference type="AlphaFoldDB" id="A0A9P6PL77"/>
<dbReference type="OrthoDB" id="298344at2759"/>
<comment type="caution">
    <text evidence="2">The sequence shown here is derived from an EMBL/GenBank/DDBJ whole genome shotgun (WGS) entry which is preliminary data.</text>
</comment>
<accession>A0A9P6PL77</accession>
<dbReference type="SUPFAM" id="SSF51197">
    <property type="entry name" value="Clavaminate synthase-like"/>
    <property type="match status" value="1"/>
</dbReference>